<proteinExistence type="predicted"/>
<dbReference type="AlphaFoldDB" id="A0AA40I528"/>
<organism evidence="1 2">
    <name type="scientific">Cnephaeus nilssonii</name>
    <name type="common">Northern bat</name>
    <name type="synonym">Eptesicus nilssonii</name>
    <dbReference type="NCBI Taxonomy" id="3371016"/>
    <lineage>
        <taxon>Eukaryota</taxon>
        <taxon>Metazoa</taxon>
        <taxon>Chordata</taxon>
        <taxon>Craniata</taxon>
        <taxon>Vertebrata</taxon>
        <taxon>Euteleostomi</taxon>
        <taxon>Mammalia</taxon>
        <taxon>Eutheria</taxon>
        <taxon>Laurasiatheria</taxon>
        <taxon>Chiroptera</taxon>
        <taxon>Yangochiroptera</taxon>
        <taxon>Vespertilionidae</taxon>
        <taxon>Cnephaeus</taxon>
    </lineage>
</organism>
<dbReference type="Gene3D" id="3.30.160.60">
    <property type="entry name" value="Classic Zinc Finger"/>
    <property type="match status" value="1"/>
</dbReference>
<sequence>MNELILQRNPMNVKYVVKHLGVSVIFRYMKEITQERNPMDVKYVVKNSCIPVIFKDMKELILHLTVHTGENPYKSVECDISFSYPSSFQTHEGTRWIKALECKQHGKDFNWPSSLHVKIPMGRNKH</sequence>
<dbReference type="PANTHER" id="PTHR14947:SF26">
    <property type="entry name" value="RIKEN CDNA D130040H23 GENE"/>
    <property type="match status" value="1"/>
</dbReference>
<protein>
    <recommendedName>
        <fullName evidence="3">C2H2-type domain-containing protein</fullName>
    </recommendedName>
</protein>
<accession>A0AA40I528</accession>
<dbReference type="PANTHER" id="PTHR14947">
    <property type="entry name" value="ZINC FINGER PROTEIN"/>
    <property type="match status" value="1"/>
</dbReference>
<dbReference type="InterPro" id="IPR036236">
    <property type="entry name" value="Znf_C2H2_sf"/>
</dbReference>
<dbReference type="Proteomes" id="UP001177744">
    <property type="component" value="Unassembled WGS sequence"/>
</dbReference>
<gene>
    <name evidence="1" type="ORF">QTO34_015483</name>
</gene>
<evidence type="ECO:0000313" key="2">
    <source>
        <dbReference type="Proteomes" id="UP001177744"/>
    </source>
</evidence>
<comment type="caution">
    <text evidence="1">The sequence shown here is derived from an EMBL/GenBank/DDBJ whole genome shotgun (WGS) entry which is preliminary data.</text>
</comment>
<dbReference type="EMBL" id="JAULJE010000005">
    <property type="protein sequence ID" value="KAK1342717.1"/>
    <property type="molecule type" value="Genomic_DNA"/>
</dbReference>
<keyword evidence="2" id="KW-1185">Reference proteome</keyword>
<dbReference type="InterPro" id="IPR039938">
    <property type="entry name" value="Sp4-like"/>
</dbReference>
<evidence type="ECO:0000313" key="1">
    <source>
        <dbReference type="EMBL" id="KAK1342717.1"/>
    </source>
</evidence>
<feature type="non-terminal residue" evidence="1">
    <location>
        <position position="126"/>
    </location>
</feature>
<evidence type="ECO:0008006" key="3">
    <source>
        <dbReference type="Google" id="ProtNLM"/>
    </source>
</evidence>
<dbReference type="SUPFAM" id="SSF57667">
    <property type="entry name" value="beta-beta-alpha zinc fingers"/>
    <property type="match status" value="1"/>
</dbReference>
<reference evidence="1" key="1">
    <citation type="submission" date="2023-06" db="EMBL/GenBank/DDBJ databases">
        <title>Reference genome for the Northern bat (Eptesicus nilssonii), a most northern bat species.</title>
        <authorList>
            <person name="Laine V.N."/>
            <person name="Pulliainen A.T."/>
            <person name="Lilley T.M."/>
        </authorList>
    </citation>
    <scope>NUCLEOTIDE SEQUENCE</scope>
    <source>
        <strain evidence="1">BLF_Eptnil</strain>
        <tissue evidence="1">Kidney</tissue>
    </source>
</reference>
<name>A0AA40I528_CNENI</name>